<organism evidence="3">
    <name type="scientific">Melampsora larici-populina (strain 98AG31 / pathotype 3-4-7)</name>
    <name type="common">Poplar leaf rust fungus</name>
    <dbReference type="NCBI Taxonomy" id="747676"/>
    <lineage>
        <taxon>Eukaryota</taxon>
        <taxon>Fungi</taxon>
        <taxon>Dikarya</taxon>
        <taxon>Basidiomycota</taxon>
        <taxon>Pucciniomycotina</taxon>
        <taxon>Pucciniomycetes</taxon>
        <taxon>Pucciniales</taxon>
        <taxon>Melampsoraceae</taxon>
        <taxon>Melampsora</taxon>
    </lineage>
</organism>
<sequence>MEKLAIGCDRMALIALTDIAASQYANLTSVTTAASSVSQIDARGLSTSTVDQLAGISVVHKTEDGEGDVLQHSVPPDDKKTEVDTSQIDQLPSKKTDQTDTTPTVGSANVTPPRAPLRLMSSGFESVPHRGMPGWFHDAMRYSKPFDDENTLRAAFMYKYRRHIYVQPHIYVPENLDGYSRYLVVYSIGKDIDLYGTRDSNEWIAKEYKCERDGFESTVTARYHTAWCDDSKSNSRSHALAFVQANRYVANLLTDYQDSLMNRWMTHRHPGEEECNKSPYHASTTFYVNNLFIFQAIGFLQSNDPGCQKTLVCAETIENAFIHFEYQHKCNIYCEKLDMERVNDN</sequence>
<dbReference type="HOGENOM" id="CLU_804308_0_0_1"/>
<evidence type="ECO:0008006" key="4">
    <source>
        <dbReference type="Google" id="ProtNLM"/>
    </source>
</evidence>
<feature type="compositionally biased region" description="Polar residues" evidence="1">
    <location>
        <begin position="99"/>
        <end position="110"/>
    </location>
</feature>
<protein>
    <recommendedName>
        <fullName evidence="4">Alpha-type protein kinase domain-containing protein</fullName>
    </recommendedName>
</protein>
<name>F4S9L0_MELLP</name>
<evidence type="ECO:0000313" key="2">
    <source>
        <dbReference type="EMBL" id="EGF98657.1"/>
    </source>
</evidence>
<dbReference type="RefSeq" id="XP_007418080.1">
    <property type="nucleotide sequence ID" value="XM_007418018.1"/>
</dbReference>
<evidence type="ECO:0000313" key="3">
    <source>
        <dbReference type="Proteomes" id="UP000001072"/>
    </source>
</evidence>
<dbReference type="InParanoid" id="F4S9L0"/>
<dbReference type="VEuPathDB" id="FungiDB:MELLADRAFT_113351"/>
<reference evidence="3" key="1">
    <citation type="journal article" date="2011" name="Proc. Natl. Acad. Sci. U.S.A.">
        <title>Obligate biotrophy features unraveled by the genomic analysis of rust fungi.</title>
        <authorList>
            <person name="Duplessis S."/>
            <person name="Cuomo C.A."/>
            <person name="Lin Y.-C."/>
            <person name="Aerts A."/>
            <person name="Tisserant E."/>
            <person name="Veneault-Fourrey C."/>
            <person name="Joly D.L."/>
            <person name="Hacquard S."/>
            <person name="Amselem J."/>
            <person name="Cantarel B.L."/>
            <person name="Chiu R."/>
            <person name="Coutinho P.M."/>
            <person name="Feau N."/>
            <person name="Field M."/>
            <person name="Frey P."/>
            <person name="Gelhaye E."/>
            <person name="Goldberg J."/>
            <person name="Grabherr M.G."/>
            <person name="Kodira C.D."/>
            <person name="Kohler A."/>
            <person name="Kuees U."/>
            <person name="Lindquist E.A."/>
            <person name="Lucas S.M."/>
            <person name="Mago R."/>
            <person name="Mauceli E."/>
            <person name="Morin E."/>
            <person name="Murat C."/>
            <person name="Pangilinan J.L."/>
            <person name="Park R."/>
            <person name="Pearson M."/>
            <person name="Quesneville H."/>
            <person name="Rouhier N."/>
            <person name="Sakthikumar S."/>
            <person name="Salamov A.A."/>
            <person name="Schmutz J."/>
            <person name="Selles B."/>
            <person name="Shapiro H."/>
            <person name="Tanguay P."/>
            <person name="Tuskan G.A."/>
            <person name="Henrissat B."/>
            <person name="Van de Peer Y."/>
            <person name="Rouze P."/>
            <person name="Ellis J.G."/>
            <person name="Dodds P.N."/>
            <person name="Schein J.E."/>
            <person name="Zhong S."/>
            <person name="Hamelin R.C."/>
            <person name="Grigoriev I.V."/>
            <person name="Szabo L.J."/>
            <person name="Martin F."/>
        </authorList>
    </citation>
    <scope>NUCLEOTIDE SEQUENCE [LARGE SCALE GENOMIC DNA]</scope>
    <source>
        <strain evidence="3">98AG31 / pathotype 3-4-7</strain>
    </source>
</reference>
<dbReference type="AlphaFoldDB" id="F4S9L0"/>
<dbReference type="OrthoDB" id="10623777at2759"/>
<dbReference type="Proteomes" id="UP000001072">
    <property type="component" value="Unassembled WGS sequence"/>
</dbReference>
<feature type="region of interest" description="Disordered" evidence="1">
    <location>
        <begin position="64"/>
        <end position="113"/>
    </location>
</feature>
<keyword evidence="3" id="KW-1185">Reference proteome</keyword>
<dbReference type="GeneID" id="18924953"/>
<evidence type="ECO:0000256" key="1">
    <source>
        <dbReference type="SAM" id="MobiDB-lite"/>
    </source>
</evidence>
<gene>
    <name evidence="2" type="ORF">MELLADRAFT_113351</name>
</gene>
<accession>F4S9L0</accession>
<proteinExistence type="predicted"/>
<dbReference type="EMBL" id="GL883171">
    <property type="protein sequence ID" value="EGF98657.1"/>
    <property type="molecule type" value="Genomic_DNA"/>
</dbReference>
<dbReference type="KEGG" id="mlr:MELLADRAFT_113351"/>